<gene>
    <name evidence="1" type="ORF">CVM73_35025</name>
</gene>
<proteinExistence type="predicted"/>
<sequence length="75" mass="8721">MPIDLKAYAKDVEEQIKQIRDDLAPLEAGKMTIGEREGNRPWRDVTQDMIRHQKSSLRTYELILADLRARIARGE</sequence>
<dbReference type="OrthoDB" id="8371153at2"/>
<accession>A0A2M8QYP3</accession>
<name>A0A2M8QYP3_9BRAD</name>
<protein>
    <submittedName>
        <fullName evidence="1">Uncharacterized protein</fullName>
    </submittedName>
</protein>
<evidence type="ECO:0000313" key="1">
    <source>
        <dbReference type="EMBL" id="PJG50685.1"/>
    </source>
</evidence>
<comment type="caution">
    <text evidence="1">The sequence shown here is derived from an EMBL/GenBank/DDBJ whole genome shotgun (WGS) entry which is preliminary data.</text>
</comment>
<keyword evidence="2" id="KW-1185">Reference proteome</keyword>
<organism evidence="1 2">
    <name type="scientific">Bradyrhizobium forestalis</name>
    <dbReference type="NCBI Taxonomy" id="1419263"/>
    <lineage>
        <taxon>Bacteria</taxon>
        <taxon>Pseudomonadati</taxon>
        <taxon>Pseudomonadota</taxon>
        <taxon>Alphaproteobacteria</taxon>
        <taxon>Hyphomicrobiales</taxon>
        <taxon>Nitrobacteraceae</taxon>
        <taxon>Bradyrhizobium</taxon>
    </lineage>
</organism>
<dbReference type="RefSeq" id="WP_100236306.1">
    <property type="nucleotide sequence ID" value="NZ_PGVG01000052.1"/>
</dbReference>
<reference evidence="1 2" key="1">
    <citation type="submission" date="2017-11" db="EMBL/GenBank/DDBJ databases">
        <title>Bradyrhizobium forestalis sp. nov., an efficient nitrogen-fixing bacterium isolated from nodules of forest legume species in the Amazon.</title>
        <authorList>
            <person name="Costa E.M."/>
            <person name="Guimaraes A."/>
            <person name="Carvalho T.S."/>
            <person name="Rodrigues T.L."/>
            <person name="Ribeiro P.R.A."/>
            <person name="Lebbe L."/>
            <person name="Willems A."/>
            <person name="Moreira F.M.S."/>
        </authorList>
    </citation>
    <scope>NUCLEOTIDE SEQUENCE [LARGE SCALE GENOMIC DNA]</scope>
    <source>
        <strain evidence="1 2">INPA54B</strain>
    </source>
</reference>
<dbReference type="Proteomes" id="UP000231194">
    <property type="component" value="Unassembled WGS sequence"/>
</dbReference>
<dbReference type="EMBL" id="PGVG01000052">
    <property type="protein sequence ID" value="PJG50685.1"/>
    <property type="molecule type" value="Genomic_DNA"/>
</dbReference>
<dbReference type="AlphaFoldDB" id="A0A2M8QYP3"/>
<evidence type="ECO:0000313" key="2">
    <source>
        <dbReference type="Proteomes" id="UP000231194"/>
    </source>
</evidence>